<comment type="caution">
    <text evidence="1">The sequence shown here is derived from an EMBL/GenBank/DDBJ whole genome shotgun (WGS) entry which is preliminary data.</text>
</comment>
<name>A0ACA9R1Y8_9GLOM</name>
<sequence>LTQIGCLSAFPKFKVNPTIVKNYVEQQIILQLGVESVQWISLQMACRWLHKLGFHYKCYKKGYDEDCKIRTYSLLVDEEKEHVWVTHDEFTFHVNDELHA</sequence>
<dbReference type="EMBL" id="CAJVPW010055581">
    <property type="protein sequence ID" value="CAG8773579.1"/>
    <property type="molecule type" value="Genomic_DNA"/>
</dbReference>
<evidence type="ECO:0000313" key="2">
    <source>
        <dbReference type="Proteomes" id="UP000789366"/>
    </source>
</evidence>
<evidence type="ECO:0000313" key="1">
    <source>
        <dbReference type="EMBL" id="CAG8773579.1"/>
    </source>
</evidence>
<organism evidence="1 2">
    <name type="scientific">Cetraspora pellucida</name>
    <dbReference type="NCBI Taxonomy" id="1433469"/>
    <lineage>
        <taxon>Eukaryota</taxon>
        <taxon>Fungi</taxon>
        <taxon>Fungi incertae sedis</taxon>
        <taxon>Mucoromycota</taxon>
        <taxon>Glomeromycotina</taxon>
        <taxon>Glomeromycetes</taxon>
        <taxon>Diversisporales</taxon>
        <taxon>Gigasporaceae</taxon>
        <taxon>Cetraspora</taxon>
    </lineage>
</organism>
<accession>A0ACA9R1Y8</accession>
<protein>
    <submittedName>
        <fullName evidence="1">7765_t:CDS:1</fullName>
    </submittedName>
</protein>
<gene>
    <name evidence="1" type="ORF">SPELUC_LOCUS15935</name>
</gene>
<reference evidence="1" key="1">
    <citation type="submission" date="2021-06" db="EMBL/GenBank/DDBJ databases">
        <authorList>
            <person name="Kallberg Y."/>
            <person name="Tangrot J."/>
            <person name="Rosling A."/>
        </authorList>
    </citation>
    <scope>NUCLEOTIDE SEQUENCE</scope>
    <source>
        <strain evidence="1">28 12/20/2015</strain>
    </source>
</reference>
<keyword evidence="2" id="KW-1185">Reference proteome</keyword>
<dbReference type="Proteomes" id="UP000789366">
    <property type="component" value="Unassembled WGS sequence"/>
</dbReference>
<feature type="non-terminal residue" evidence="1">
    <location>
        <position position="100"/>
    </location>
</feature>
<feature type="non-terminal residue" evidence="1">
    <location>
        <position position="1"/>
    </location>
</feature>
<proteinExistence type="predicted"/>